<keyword evidence="2" id="KW-0408">Iron</keyword>
<dbReference type="EMBL" id="VRYY01000013">
    <property type="protein sequence ID" value="MBG3875588.1"/>
    <property type="molecule type" value="Genomic_DNA"/>
</dbReference>
<dbReference type="PROSITE" id="PS51379">
    <property type="entry name" value="4FE4S_FER_2"/>
    <property type="match status" value="2"/>
</dbReference>
<comment type="caution">
    <text evidence="5">The sequence shown here is derived from an EMBL/GenBank/DDBJ whole genome shotgun (WGS) entry which is preliminary data.</text>
</comment>
<protein>
    <submittedName>
        <fullName evidence="5">(4Fe-4S)-binding protein</fullName>
    </submittedName>
</protein>
<keyword evidence="1" id="KW-0479">Metal-binding</keyword>
<name>A0ABS0IZI2_9BACT</name>
<dbReference type="Gene3D" id="3.30.70.20">
    <property type="match status" value="1"/>
</dbReference>
<feature type="domain" description="4Fe-4S ferredoxin-type" evidence="4">
    <location>
        <begin position="75"/>
        <end position="100"/>
    </location>
</feature>
<dbReference type="Pfam" id="PF12837">
    <property type="entry name" value="Fer4_6"/>
    <property type="match status" value="1"/>
</dbReference>
<gene>
    <name evidence="5" type="ORF">FVW20_00730</name>
</gene>
<evidence type="ECO:0000256" key="3">
    <source>
        <dbReference type="ARBA" id="ARBA00023014"/>
    </source>
</evidence>
<evidence type="ECO:0000313" key="6">
    <source>
        <dbReference type="Proteomes" id="UP001194469"/>
    </source>
</evidence>
<reference evidence="5 6" key="1">
    <citation type="submission" date="2019-08" db="EMBL/GenBank/DDBJ databases">
        <authorList>
            <person name="Luo N."/>
        </authorList>
    </citation>
    <scope>NUCLEOTIDE SEQUENCE [LARGE SCALE GENOMIC DNA]</scope>
    <source>
        <strain evidence="5 6">NCIMB 9442</strain>
    </source>
</reference>
<evidence type="ECO:0000256" key="2">
    <source>
        <dbReference type="ARBA" id="ARBA00023004"/>
    </source>
</evidence>
<accession>A0ABS0IZI2</accession>
<organism evidence="5 6">
    <name type="scientific">Nitratidesulfovibrio oxamicus</name>
    <dbReference type="NCBI Taxonomy" id="32016"/>
    <lineage>
        <taxon>Bacteria</taxon>
        <taxon>Pseudomonadati</taxon>
        <taxon>Thermodesulfobacteriota</taxon>
        <taxon>Desulfovibrionia</taxon>
        <taxon>Desulfovibrionales</taxon>
        <taxon>Desulfovibrionaceae</taxon>
        <taxon>Nitratidesulfovibrio</taxon>
    </lineage>
</organism>
<dbReference type="SUPFAM" id="SSF54862">
    <property type="entry name" value="4Fe-4S ferredoxins"/>
    <property type="match status" value="1"/>
</dbReference>
<sequence length="307" mass="31819">MRQIVVISGKGGTGKTSVTAALAAVARESAATAGTREGVTQPPALVLADCDVDASDLHLLLAPVVRERHDFHSGVLARIDAALCTGCGTCTAACRYGALNAPPHVAREMCEGCAACAHVCPEGAVALDERHCGEWYVSDTRFGPMVHAALGIGEENSGKLVSTVRNRAREIAESLGAGTVLIDGSPGVGCPVIASLAGADMALLVTEPTVSALHDLERVHALTRHFGVRAAVLLNKADIHTGMARQMEAYCAGHGLPLLGSLPHSPTFMAAQFAGLSVPEFAPHAEGVLFSEVWNNLQAMTTTTTET</sequence>
<dbReference type="PANTHER" id="PTHR43534">
    <property type="entry name" value="MIND SUPERFAMILY P-LOOP ATPASE CONTAINING AN INSERTED FERREDOXIN DOMAIN"/>
    <property type="match status" value="1"/>
</dbReference>
<dbReference type="CDD" id="cd03110">
    <property type="entry name" value="SIMIBI_bact_arch"/>
    <property type="match status" value="1"/>
</dbReference>
<dbReference type="PANTHER" id="PTHR43534:SF1">
    <property type="entry name" value="4FE-4S CLUSTER CONTAINING PARA FAMILY ATPASE PROTEIN"/>
    <property type="match status" value="1"/>
</dbReference>
<dbReference type="SUPFAM" id="SSF52540">
    <property type="entry name" value="P-loop containing nucleoside triphosphate hydrolases"/>
    <property type="match status" value="1"/>
</dbReference>
<dbReference type="Gene3D" id="3.40.50.300">
    <property type="entry name" value="P-loop containing nucleotide triphosphate hydrolases"/>
    <property type="match status" value="2"/>
</dbReference>
<keyword evidence="6" id="KW-1185">Reference proteome</keyword>
<dbReference type="InterPro" id="IPR027417">
    <property type="entry name" value="P-loop_NTPase"/>
</dbReference>
<keyword evidence="3" id="KW-0411">Iron-sulfur</keyword>
<proteinExistence type="predicted"/>
<dbReference type="InterPro" id="IPR017896">
    <property type="entry name" value="4Fe4S_Fe-S-bd"/>
</dbReference>
<feature type="domain" description="4Fe-4S ferredoxin-type" evidence="4">
    <location>
        <begin position="101"/>
        <end position="130"/>
    </location>
</feature>
<evidence type="ECO:0000259" key="4">
    <source>
        <dbReference type="PROSITE" id="PS51379"/>
    </source>
</evidence>
<dbReference type="InterPro" id="IPR017900">
    <property type="entry name" value="4Fe4S_Fe_S_CS"/>
</dbReference>
<dbReference type="RefSeq" id="WP_196607869.1">
    <property type="nucleotide sequence ID" value="NZ_VRYY01000013.1"/>
</dbReference>
<evidence type="ECO:0000313" key="5">
    <source>
        <dbReference type="EMBL" id="MBG3875588.1"/>
    </source>
</evidence>
<dbReference type="Proteomes" id="UP001194469">
    <property type="component" value="Unassembled WGS sequence"/>
</dbReference>
<dbReference type="PROSITE" id="PS00198">
    <property type="entry name" value="4FE4S_FER_1"/>
    <property type="match status" value="1"/>
</dbReference>
<evidence type="ECO:0000256" key="1">
    <source>
        <dbReference type="ARBA" id="ARBA00022723"/>
    </source>
</evidence>